<dbReference type="EMBL" id="LRGB01000930">
    <property type="protein sequence ID" value="KZS15052.1"/>
    <property type="molecule type" value="Genomic_DNA"/>
</dbReference>
<accession>A0A0P5X327</accession>
<dbReference type="OrthoDB" id="6764673at2759"/>
<dbReference type="PANTHER" id="PTHR46927">
    <property type="entry name" value="AGAP005574-PA"/>
    <property type="match status" value="1"/>
</dbReference>
<keyword evidence="3" id="KW-0862">Zinc</keyword>
<dbReference type="GO" id="GO:0003677">
    <property type="term" value="F:DNA binding"/>
    <property type="evidence" value="ECO:0007669"/>
    <property type="project" value="UniProtKB-UniRule"/>
</dbReference>
<feature type="compositionally biased region" description="Polar residues" evidence="5">
    <location>
        <begin position="182"/>
        <end position="193"/>
    </location>
</feature>
<organism evidence="6 7">
    <name type="scientific">Daphnia magna</name>
    <dbReference type="NCBI Taxonomy" id="35525"/>
    <lineage>
        <taxon>Eukaryota</taxon>
        <taxon>Metazoa</taxon>
        <taxon>Ecdysozoa</taxon>
        <taxon>Arthropoda</taxon>
        <taxon>Crustacea</taxon>
        <taxon>Branchiopoda</taxon>
        <taxon>Diplostraca</taxon>
        <taxon>Cladocera</taxon>
        <taxon>Anomopoda</taxon>
        <taxon>Daphniidae</taxon>
        <taxon>Daphnia</taxon>
    </lineage>
</organism>
<comment type="caution">
    <text evidence="6">The sequence shown here is derived from an EMBL/GenBank/DDBJ whole genome shotgun (WGS) entry which is preliminary data.</text>
</comment>
<sequence>MPGQSGCFVPYCDTGRKGCIGKRTVFSVPRDVEMLKKWKEVVPTAHRELGPNDKICHVHFTEDDIKKGLKVVVGGKEDIFPMLWRLKPTAIPSIFPTKSLEPNLIPEGHRSKRVRKGPRFANNIPVKCARASASTEHLIESAGTKTLNSNAIPRIKDQESNPETNISSISSHASLADKDPASTHTITLTPSNENIHRASTKQPGVSKTTSGVTDGNGESLVDPQDAKLPPSWNWHAITHPHKRLVCLLPSLTLREAVIAKAIEIATKNSVIYYVFGKRFDSVDLEYHFQSLNEFQEILNNFDKAKTCDGCTDSAFFDIKFCASGRFHGDVWRSNKCQLLDKSSCYECVKLKNVLETRAKKMNKTKNPDSQK</sequence>
<evidence type="ECO:0000256" key="2">
    <source>
        <dbReference type="ARBA" id="ARBA00022771"/>
    </source>
</evidence>
<keyword evidence="1" id="KW-0479">Metal-binding</keyword>
<dbReference type="GO" id="GO:0008270">
    <property type="term" value="F:zinc ion binding"/>
    <property type="evidence" value="ECO:0007669"/>
    <property type="project" value="UniProtKB-KW"/>
</dbReference>
<dbReference type="SMART" id="SM00980">
    <property type="entry name" value="THAP"/>
    <property type="match status" value="1"/>
</dbReference>
<dbReference type="SUPFAM" id="SSF57716">
    <property type="entry name" value="Glucocorticoid receptor-like (DNA-binding domain)"/>
    <property type="match status" value="1"/>
</dbReference>
<keyword evidence="2" id="KW-0863">Zinc-finger</keyword>
<feature type="region of interest" description="Disordered" evidence="5">
    <location>
        <begin position="173"/>
        <end position="225"/>
    </location>
</feature>
<keyword evidence="4" id="KW-0238">DNA-binding</keyword>
<evidence type="ECO:0000256" key="1">
    <source>
        <dbReference type="ARBA" id="ARBA00022723"/>
    </source>
</evidence>
<dbReference type="InterPro" id="IPR006612">
    <property type="entry name" value="THAP_Znf"/>
</dbReference>
<dbReference type="PANTHER" id="PTHR46927:SF3">
    <property type="entry name" value="THAP-TYPE DOMAIN-CONTAINING PROTEIN"/>
    <property type="match status" value="1"/>
</dbReference>
<dbReference type="AlphaFoldDB" id="A0A0P5X327"/>
<dbReference type="PROSITE" id="PS50950">
    <property type="entry name" value="ZF_THAP"/>
    <property type="match status" value="1"/>
</dbReference>
<feature type="compositionally biased region" description="Polar residues" evidence="5">
    <location>
        <begin position="200"/>
        <end position="213"/>
    </location>
</feature>
<proteinExistence type="predicted"/>
<evidence type="ECO:0000313" key="6">
    <source>
        <dbReference type="EMBL" id="KZS15052.1"/>
    </source>
</evidence>
<dbReference type="Gene3D" id="6.20.210.20">
    <property type="entry name" value="THAP domain"/>
    <property type="match status" value="1"/>
</dbReference>
<evidence type="ECO:0000313" key="7">
    <source>
        <dbReference type="Proteomes" id="UP000076858"/>
    </source>
</evidence>
<evidence type="ECO:0000256" key="5">
    <source>
        <dbReference type="SAM" id="MobiDB-lite"/>
    </source>
</evidence>
<reference evidence="6 7" key="1">
    <citation type="submission" date="2016-03" db="EMBL/GenBank/DDBJ databases">
        <title>EvidentialGene: Evidence-directed Construction of Genes on Genomes.</title>
        <authorList>
            <person name="Gilbert D.G."/>
            <person name="Choi J.-H."/>
            <person name="Mockaitis K."/>
            <person name="Colbourne J."/>
            <person name="Pfrender M."/>
        </authorList>
    </citation>
    <scope>NUCLEOTIDE SEQUENCE [LARGE SCALE GENOMIC DNA]</scope>
    <source>
        <strain evidence="6 7">Xinb3</strain>
        <tissue evidence="6">Complete organism</tissue>
    </source>
</reference>
<evidence type="ECO:0000256" key="3">
    <source>
        <dbReference type="ARBA" id="ARBA00022833"/>
    </source>
</evidence>
<dbReference type="InterPro" id="IPR052224">
    <property type="entry name" value="THAP_domain_protein"/>
</dbReference>
<evidence type="ECO:0000256" key="4">
    <source>
        <dbReference type="ARBA" id="ARBA00023125"/>
    </source>
</evidence>
<gene>
    <name evidence="6" type="ORF">APZ42_019618</name>
</gene>
<protein>
    <submittedName>
        <fullName evidence="6">Uncharacterized protein</fullName>
    </submittedName>
</protein>
<dbReference type="Pfam" id="PF05485">
    <property type="entry name" value="THAP"/>
    <property type="match status" value="1"/>
</dbReference>
<dbReference type="InterPro" id="IPR038441">
    <property type="entry name" value="THAP_Znf_sf"/>
</dbReference>
<name>A0A0P5X327_9CRUS</name>
<dbReference type="Proteomes" id="UP000076858">
    <property type="component" value="Unassembled WGS sequence"/>
</dbReference>
<keyword evidence="7" id="KW-1185">Reference proteome</keyword>